<feature type="chain" id="PRO_5015708372" evidence="5">
    <location>
        <begin position="24"/>
        <end position="446"/>
    </location>
</feature>
<name>A0A2S7K858_9PROT</name>
<protein>
    <submittedName>
        <fullName evidence="7">Peptidase M20</fullName>
    </submittedName>
</protein>
<dbReference type="PANTHER" id="PTHR43808:SF32">
    <property type="entry name" value="ARGE_DAPE-RELATED DEACYLASE"/>
    <property type="match status" value="1"/>
</dbReference>
<dbReference type="Pfam" id="PF01546">
    <property type="entry name" value="Peptidase_M20"/>
    <property type="match status" value="1"/>
</dbReference>
<dbReference type="InterPro" id="IPR036264">
    <property type="entry name" value="Bact_exopeptidase_dim_dom"/>
</dbReference>
<evidence type="ECO:0000256" key="5">
    <source>
        <dbReference type="SAM" id="SignalP"/>
    </source>
</evidence>
<dbReference type="Pfam" id="PF07687">
    <property type="entry name" value="M20_dimer"/>
    <property type="match status" value="1"/>
</dbReference>
<evidence type="ECO:0000313" key="7">
    <source>
        <dbReference type="EMBL" id="PQA88658.1"/>
    </source>
</evidence>
<keyword evidence="5" id="KW-0732">Signal</keyword>
<dbReference type="SUPFAM" id="SSF55031">
    <property type="entry name" value="Bacterial exopeptidase dimerisation domain"/>
    <property type="match status" value="1"/>
</dbReference>
<reference evidence="7 8" key="1">
    <citation type="submission" date="2017-12" db="EMBL/GenBank/DDBJ databases">
        <authorList>
            <person name="Hurst M.R.H."/>
        </authorList>
    </citation>
    <scope>NUCLEOTIDE SEQUENCE [LARGE SCALE GENOMIC DNA]</scope>
    <source>
        <strain evidence="7 8">SY-3-19</strain>
    </source>
</reference>
<evidence type="ECO:0000313" key="8">
    <source>
        <dbReference type="Proteomes" id="UP000239504"/>
    </source>
</evidence>
<dbReference type="RefSeq" id="WP_104829900.1">
    <property type="nucleotide sequence ID" value="NZ_PJCH01000005.1"/>
</dbReference>
<evidence type="ECO:0000259" key="6">
    <source>
        <dbReference type="Pfam" id="PF07687"/>
    </source>
</evidence>
<dbReference type="PANTHER" id="PTHR43808">
    <property type="entry name" value="ACETYLORNITHINE DEACETYLASE"/>
    <property type="match status" value="1"/>
</dbReference>
<dbReference type="Gene3D" id="3.30.70.360">
    <property type="match status" value="1"/>
</dbReference>
<dbReference type="AlphaFoldDB" id="A0A2S7K858"/>
<dbReference type="Gene3D" id="3.40.630.10">
    <property type="entry name" value="Zn peptidases"/>
    <property type="match status" value="1"/>
</dbReference>
<dbReference type="SUPFAM" id="SSF53187">
    <property type="entry name" value="Zn-dependent exopeptidases"/>
    <property type="match status" value="1"/>
</dbReference>
<feature type="signal peptide" evidence="5">
    <location>
        <begin position="1"/>
        <end position="23"/>
    </location>
</feature>
<dbReference type="InterPro" id="IPR001261">
    <property type="entry name" value="ArgE/DapE_CS"/>
</dbReference>
<accession>A0A2S7K858</accession>
<keyword evidence="2" id="KW-0479">Metal-binding</keyword>
<organism evidence="7 8">
    <name type="scientific">Hyphococcus luteus</name>
    <dbReference type="NCBI Taxonomy" id="2058213"/>
    <lineage>
        <taxon>Bacteria</taxon>
        <taxon>Pseudomonadati</taxon>
        <taxon>Pseudomonadota</taxon>
        <taxon>Alphaproteobacteria</taxon>
        <taxon>Parvularculales</taxon>
        <taxon>Parvularculaceae</taxon>
        <taxon>Hyphococcus</taxon>
    </lineage>
</organism>
<dbReference type="GO" id="GO:0046872">
    <property type="term" value="F:metal ion binding"/>
    <property type="evidence" value="ECO:0007669"/>
    <property type="project" value="UniProtKB-KW"/>
</dbReference>
<evidence type="ECO:0000256" key="2">
    <source>
        <dbReference type="ARBA" id="ARBA00022723"/>
    </source>
</evidence>
<comment type="cofactor">
    <cofactor evidence="1">
        <name>Zn(2+)</name>
        <dbReference type="ChEBI" id="CHEBI:29105"/>
    </cofactor>
</comment>
<dbReference type="InterPro" id="IPR011650">
    <property type="entry name" value="Peptidase_M20_dimer"/>
</dbReference>
<dbReference type="EMBL" id="PJCH01000005">
    <property type="protein sequence ID" value="PQA88658.1"/>
    <property type="molecule type" value="Genomic_DNA"/>
</dbReference>
<sequence length="446" mass="47194">MKQIVPALSLILCLVLSPAAAFAQAEPAATPPALTEEEAAIVARVEANFGDSIAFLEEVVNINSGTMNHEGVRAVGHAFAGPFEALGFKVKWIEQDKVNRAGHFEAVKKGDQGAKLLLIGHLDTVFAKDGDFLEWSRDGDVAKGPGVVDMKGGDIVLLYALKALDDLDLLDGAGVTVLMTGDEEMSGKPIDISRKDLIKAAKRVDVALNFEGGAEGEVVTSRRGASGWTLTTTGVRAHSSRIFSEEVGAGAIFEMGRILNDIYEALAEEEYLTFNPGVVVGGTDVKYDKEATRGSAFGKTNVVAQKVVVDGGLRFISEEQKEAAREKMREIAAEHLPETGAEFAFEDSYPAMSPTDGNMALLALVSDVSEDLGQGPLKGNDPSKRGAADISFAAPHAPASMDGLGPEGGAGHTPDEWLDIPSVKAATARAALIIYRLTREDAPSFE</sequence>
<dbReference type="InterPro" id="IPR050072">
    <property type="entry name" value="Peptidase_M20A"/>
</dbReference>
<feature type="domain" description="Peptidase M20 dimerisation" evidence="6">
    <location>
        <begin position="221"/>
        <end position="339"/>
    </location>
</feature>
<dbReference type="OrthoDB" id="9776600at2"/>
<keyword evidence="4" id="KW-0862">Zinc</keyword>
<comment type="caution">
    <text evidence="7">The sequence shown here is derived from an EMBL/GenBank/DDBJ whole genome shotgun (WGS) entry which is preliminary data.</text>
</comment>
<evidence type="ECO:0000256" key="4">
    <source>
        <dbReference type="ARBA" id="ARBA00022833"/>
    </source>
</evidence>
<dbReference type="Proteomes" id="UP000239504">
    <property type="component" value="Unassembled WGS sequence"/>
</dbReference>
<keyword evidence="8" id="KW-1185">Reference proteome</keyword>
<evidence type="ECO:0000256" key="3">
    <source>
        <dbReference type="ARBA" id="ARBA00022801"/>
    </source>
</evidence>
<evidence type="ECO:0000256" key="1">
    <source>
        <dbReference type="ARBA" id="ARBA00001947"/>
    </source>
</evidence>
<keyword evidence="3" id="KW-0378">Hydrolase</keyword>
<dbReference type="PROSITE" id="PS00758">
    <property type="entry name" value="ARGE_DAPE_CPG2_1"/>
    <property type="match status" value="1"/>
</dbReference>
<dbReference type="InterPro" id="IPR002933">
    <property type="entry name" value="Peptidase_M20"/>
</dbReference>
<proteinExistence type="predicted"/>
<gene>
    <name evidence="7" type="ORF">CW354_10295</name>
</gene>
<dbReference type="GO" id="GO:0016787">
    <property type="term" value="F:hydrolase activity"/>
    <property type="evidence" value="ECO:0007669"/>
    <property type="project" value="UniProtKB-KW"/>
</dbReference>